<protein>
    <submittedName>
        <fullName evidence="1">Uncharacterized protein</fullName>
    </submittedName>
</protein>
<name>A0A2U2B7M5_9BACT</name>
<evidence type="ECO:0000313" key="2">
    <source>
        <dbReference type="Proteomes" id="UP000244956"/>
    </source>
</evidence>
<comment type="caution">
    <text evidence="1">The sequence shown here is derived from an EMBL/GenBank/DDBJ whole genome shotgun (WGS) entry which is preliminary data.</text>
</comment>
<dbReference type="Proteomes" id="UP000244956">
    <property type="component" value="Unassembled WGS sequence"/>
</dbReference>
<organism evidence="1 2">
    <name type="scientific">Marinilabilia rubra</name>
    <dbReference type="NCBI Taxonomy" id="2162893"/>
    <lineage>
        <taxon>Bacteria</taxon>
        <taxon>Pseudomonadati</taxon>
        <taxon>Bacteroidota</taxon>
        <taxon>Bacteroidia</taxon>
        <taxon>Marinilabiliales</taxon>
        <taxon>Marinilabiliaceae</taxon>
        <taxon>Marinilabilia</taxon>
    </lineage>
</organism>
<dbReference type="AlphaFoldDB" id="A0A2U2B7M5"/>
<accession>A0A2U2B7M5</accession>
<keyword evidence="2" id="KW-1185">Reference proteome</keyword>
<dbReference type="EMBL" id="QEWP01000009">
    <property type="protein sequence ID" value="PWD99070.1"/>
    <property type="molecule type" value="Genomic_DNA"/>
</dbReference>
<reference evidence="1 2" key="1">
    <citation type="submission" date="2018-05" db="EMBL/GenBank/DDBJ databases">
        <title>Marinilabilia rubrum sp. nov., isolated from saltern sediment.</title>
        <authorList>
            <person name="Zhang R."/>
        </authorList>
    </citation>
    <scope>NUCLEOTIDE SEQUENCE [LARGE SCALE GENOMIC DNA]</scope>
    <source>
        <strain evidence="1 2">WTE16</strain>
    </source>
</reference>
<evidence type="ECO:0000313" key="1">
    <source>
        <dbReference type="EMBL" id="PWD99070.1"/>
    </source>
</evidence>
<sequence>MALNFLKKFQFILTSGHTGKLPQIYIFVNGKQQKKFQDFLLRIRDYLGAAEKVKRAEFTSRPIEGVLKCFGIDPV</sequence>
<proteinExistence type="predicted"/>
<gene>
    <name evidence="1" type="ORF">DDZ16_12475</name>
</gene>